<organism evidence="8 9">
    <name type="scientific">Exophiala oligosperma</name>
    <dbReference type="NCBI Taxonomy" id="215243"/>
    <lineage>
        <taxon>Eukaryota</taxon>
        <taxon>Fungi</taxon>
        <taxon>Dikarya</taxon>
        <taxon>Ascomycota</taxon>
        <taxon>Pezizomycotina</taxon>
        <taxon>Eurotiomycetes</taxon>
        <taxon>Chaetothyriomycetidae</taxon>
        <taxon>Chaetothyriales</taxon>
        <taxon>Herpotrichiellaceae</taxon>
        <taxon>Exophiala</taxon>
    </lineage>
</organism>
<sequence length="497" mass="54724">MSSTNTTINMKDEKVALENLGDVEDGESVSNRTHIVKLEKQVVRRLDIVVMPTVIVLYLLAYIDRANIGNARLAGLQKDLHMTDLQYKTAVTVTYIPLMLVDIPTNLLLKKIGAGKMLPILSITWGLITLLQSQVTSFGGLVTVRFFLGLVEGGLFPGMLLYLSSFYCRAELQVRITLFFAAVILSGAFSGLLAAAIQQMDGLRGLRGWQWIFLLEGLLTICCGMVGIFVLPSTPSKVLTFKKEHVDYCHHRLELDSNLFDKEHITVKAVLSIFKDSNFLIALPFYFASGSLGLGLSVFLPTIVAALGYSSTNTQLLTVPPYTMAFIAAVITSFISDRYRQRGLSAFTAGLVALAGGVILYCGRGFGVRYTGTCLLVIGTYTFAPCTLAWLPNNIAGHARRATALATLAMLTSAGGLASTWIYPTSSAPYFAFAARFNIALICIMDTCVLLLLLRLRSQNRRKEEKPSELLRGLEHLSEEEQFVVLGDHHPNYRYTY</sequence>
<feature type="transmembrane region" description="Helical" evidence="6">
    <location>
        <begin position="403"/>
        <end position="424"/>
    </location>
</feature>
<feature type="transmembrane region" description="Helical" evidence="6">
    <location>
        <begin position="430"/>
        <end position="454"/>
    </location>
</feature>
<keyword evidence="2" id="KW-0813">Transport</keyword>
<proteinExistence type="predicted"/>
<feature type="transmembrane region" description="Helical" evidence="6">
    <location>
        <begin position="209"/>
        <end position="231"/>
    </location>
</feature>
<dbReference type="AlphaFoldDB" id="A0A0D2A7A4"/>
<dbReference type="PANTHER" id="PTHR43791">
    <property type="entry name" value="PERMEASE-RELATED"/>
    <property type="match status" value="1"/>
</dbReference>
<dbReference type="Gene3D" id="1.20.1250.20">
    <property type="entry name" value="MFS general substrate transporter like domains"/>
    <property type="match status" value="2"/>
</dbReference>
<keyword evidence="9" id="KW-1185">Reference proteome</keyword>
<dbReference type="HOGENOM" id="CLU_001265_0_1_1"/>
<feature type="transmembrane region" description="Helical" evidence="6">
    <location>
        <begin position="367"/>
        <end position="391"/>
    </location>
</feature>
<feature type="transmembrane region" description="Helical" evidence="6">
    <location>
        <begin position="319"/>
        <end position="336"/>
    </location>
</feature>
<feature type="transmembrane region" description="Helical" evidence="6">
    <location>
        <begin position="176"/>
        <end position="197"/>
    </location>
</feature>
<dbReference type="GeneID" id="27363580"/>
<dbReference type="Pfam" id="PF07690">
    <property type="entry name" value="MFS_1"/>
    <property type="match status" value="1"/>
</dbReference>
<dbReference type="InterPro" id="IPR011701">
    <property type="entry name" value="MFS"/>
</dbReference>
<dbReference type="Proteomes" id="UP000053342">
    <property type="component" value="Unassembled WGS sequence"/>
</dbReference>
<evidence type="ECO:0000313" key="9">
    <source>
        <dbReference type="Proteomes" id="UP000053342"/>
    </source>
</evidence>
<evidence type="ECO:0000256" key="4">
    <source>
        <dbReference type="ARBA" id="ARBA00022989"/>
    </source>
</evidence>
<dbReference type="RefSeq" id="XP_016256428.1">
    <property type="nucleotide sequence ID" value="XM_016413196.1"/>
</dbReference>
<name>A0A0D2A7A4_9EURO</name>
<dbReference type="FunFam" id="1.20.1250.20:FF:000034">
    <property type="entry name" value="MFS general substrate transporter"/>
    <property type="match status" value="1"/>
</dbReference>
<feature type="transmembrane region" description="Helical" evidence="6">
    <location>
        <begin position="121"/>
        <end position="140"/>
    </location>
</feature>
<feature type="transmembrane region" description="Helical" evidence="6">
    <location>
        <begin position="285"/>
        <end position="307"/>
    </location>
</feature>
<reference evidence="8 9" key="1">
    <citation type="submission" date="2015-01" db="EMBL/GenBank/DDBJ databases">
        <title>The Genome Sequence of Exophiala oligosperma CBS72588.</title>
        <authorList>
            <consortium name="The Broad Institute Genomics Platform"/>
            <person name="Cuomo C."/>
            <person name="de Hoog S."/>
            <person name="Gorbushina A."/>
            <person name="Stielow B."/>
            <person name="Teixiera M."/>
            <person name="Abouelleil A."/>
            <person name="Chapman S.B."/>
            <person name="Priest M."/>
            <person name="Young S.K."/>
            <person name="Wortman J."/>
            <person name="Nusbaum C."/>
            <person name="Birren B."/>
        </authorList>
    </citation>
    <scope>NUCLEOTIDE SEQUENCE [LARGE SCALE GENOMIC DNA]</scope>
    <source>
        <strain evidence="8 9">CBS 72588</strain>
    </source>
</reference>
<keyword evidence="4 6" id="KW-1133">Transmembrane helix</keyword>
<evidence type="ECO:0000256" key="1">
    <source>
        <dbReference type="ARBA" id="ARBA00004141"/>
    </source>
</evidence>
<feature type="transmembrane region" description="Helical" evidence="6">
    <location>
        <begin position="90"/>
        <end position="109"/>
    </location>
</feature>
<evidence type="ECO:0000256" key="6">
    <source>
        <dbReference type="SAM" id="Phobius"/>
    </source>
</evidence>
<dbReference type="OrthoDB" id="2985014at2759"/>
<dbReference type="EMBL" id="KN847368">
    <property type="protein sequence ID" value="KIW36212.1"/>
    <property type="molecule type" value="Genomic_DNA"/>
</dbReference>
<dbReference type="GO" id="GO:0022857">
    <property type="term" value="F:transmembrane transporter activity"/>
    <property type="evidence" value="ECO:0007669"/>
    <property type="project" value="InterPro"/>
</dbReference>
<feature type="transmembrane region" description="Helical" evidence="6">
    <location>
        <begin position="343"/>
        <end position="361"/>
    </location>
</feature>
<dbReference type="InterPro" id="IPR036259">
    <property type="entry name" value="MFS_trans_sf"/>
</dbReference>
<protein>
    <recommendedName>
        <fullName evidence="7">Major facilitator superfamily (MFS) profile domain-containing protein</fullName>
    </recommendedName>
</protein>
<keyword evidence="5 6" id="KW-0472">Membrane</keyword>
<dbReference type="RefSeq" id="XP_016256427.1">
    <property type="nucleotide sequence ID" value="XM_016413195.1"/>
</dbReference>
<evidence type="ECO:0000259" key="7">
    <source>
        <dbReference type="PROSITE" id="PS50850"/>
    </source>
</evidence>
<dbReference type="PROSITE" id="PS50850">
    <property type="entry name" value="MFS"/>
    <property type="match status" value="1"/>
</dbReference>
<comment type="subcellular location">
    <subcellularLocation>
        <location evidence="1">Membrane</location>
        <topology evidence="1">Multi-pass membrane protein</topology>
    </subcellularLocation>
</comment>
<dbReference type="InterPro" id="IPR020846">
    <property type="entry name" value="MFS_dom"/>
</dbReference>
<evidence type="ECO:0000256" key="3">
    <source>
        <dbReference type="ARBA" id="ARBA00022692"/>
    </source>
</evidence>
<accession>A0A0D2A7A4</accession>
<feature type="transmembrane region" description="Helical" evidence="6">
    <location>
        <begin position="146"/>
        <end position="164"/>
    </location>
</feature>
<dbReference type="PANTHER" id="PTHR43791:SF85">
    <property type="entry name" value="TRANSPORTER, PUTATIVE (AFU_ORTHOLOGUE AFUA_6G00710)-RELATED"/>
    <property type="match status" value="1"/>
</dbReference>
<evidence type="ECO:0000313" key="8">
    <source>
        <dbReference type="EMBL" id="KIW36211.1"/>
    </source>
</evidence>
<dbReference type="FunFam" id="1.20.1250.20:FF:000013">
    <property type="entry name" value="MFS general substrate transporter"/>
    <property type="match status" value="1"/>
</dbReference>
<feature type="transmembrane region" description="Helical" evidence="6">
    <location>
        <begin position="46"/>
        <end position="63"/>
    </location>
</feature>
<dbReference type="VEuPathDB" id="FungiDB:PV06_11506"/>
<evidence type="ECO:0000256" key="2">
    <source>
        <dbReference type="ARBA" id="ARBA00022448"/>
    </source>
</evidence>
<gene>
    <name evidence="8" type="ORF">PV06_11506</name>
</gene>
<feature type="domain" description="Major facilitator superfamily (MFS) profile" evidence="7">
    <location>
        <begin position="50"/>
        <end position="463"/>
    </location>
</feature>
<dbReference type="GO" id="GO:0016020">
    <property type="term" value="C:membrane"/>
    <property type="evidence" value="ECO:0007669"/>
    <property type="project" value="UniProtKB-SubCell"/>
</dbReference>
<dbReference type="EMBL" id="KN847368">
    <property type="protein sequence ID" value="KIW36211.1"/>
    <property type="molecule type" value="Genomic_DNA"/>
</dbReference>
<evidence type="ECO:0000256" key="5">
    <source>
        <dbReference type="ARBA" id="ARBA00023136"/>
    </source>
</evidence>
<keyword evidence="3 6" id="KW-0812">Transmembrane</keyword>
<dbReference type="SUPFAM" id="SSF103473">
    <property type="entry name" value="MFS general substrate transporter"/>
    <property type="match status" value="1"/>
</dbReference>